<accession>A0A158NPR6</accession>
<evidence type="ECO:0000256" key="3">
    <source>
        <dbReference type="ARBA" id="ARBA00022606"/>
    </source>
</evidence>
<evidence type="ECO:0000256" key="10">
    <source>
        <dbReference type="SAM" id="Phobius"/>
    </source>
</evidence>
<keyword evidence="4 10" id="KW-0812">Transmembrane</keyword>
<dbReference type="GO" id="GO:0005549">
    <property type="term" value="F:odorant binding"/>
    <property type="evidence" value="ECO:0007669"/>
    <property type="project" value="InterPro"/>
</dbReference>
<organism evidence="11 12">
    <name type="scientific">Atta cephalotes</name>
    <name type="common">Leafcutter ant</name>
    <dbReference type="NCBI Taxonomy" id="12957"/>
    <lineage>
        <taxon>Eukaryota</taxon>
        <taxon>Metazoa</taxon>
        <taxon>Ecdysozoa</taxon>
        <taxon>Arthropoda</taxon>
        <taxon>Hexapoda</taxon>
        <taxon>Insecta</taxon>
        <taxon>Pterygota</taxon>
        <taxon>Neoptera</taxon>
        <taxon>Endopterygota</taxon>
        <taxon>Hymenoptera</taxon>
        <taxon>Apocrita</taxon>
        <taxon>Aculeata</taxon>
        <taxon>Formicoidea</taxon>
        <taxon>Formicidae</taxon>
        <taxon>Myrmicinae</taxon>
        <taxon>Atta</taxon>
    </lineage>
</organism>
<evidence type="ECO:0000256" key="9">
    <source>
        <dbReference type="ARBA" id="ARBA00023224"/>
    </source>
</evidence>
<sequence length="521" mass="59679">MEALQSLIISIMTDWMTSKEWERNIMLKITRSGRNLSFKCCALATSSITCHISLQLLRFFKTIHQPKRNLVYQIETIQKSPNYEITYFIQLFGGPCSAFANIIIDNFISMLVLQVCAQLINLRTMLNNLVNKLANKSISSITFKEGLAAIVVRHDHLIRALEWHTASMNASDLNYAFTLTRQWLWIFGIWPDPHIPLSEFRRPSIRFIIVTCTVSFYVSGPQIMNVLRAWGNLSRILENFVSATFSLMGVSKLIVTWYHGETLRPLMASIMTDWITSTSDWERNTMLKISRRGRSLSYRCCLSAACLTTFYLSLHLLKFFKTINQSQRNLVYRIGNLQSSPFYEITYFIQLSGGAYSILANYTIDSFVSMLVLQVCAQLINLRTTLNNLINELVSKSISSSRFREGLAAIAVRHNHLIRNAKIIDGCYSPLLFMHVLAATFQICAITFQVFTSTKMTYGVYECKWYDIPPKDAKDLMFIVYRSRIPLRLTIGKFGIFSLEMFGTVLKTSMGYLSALLAVRD</sequence>
<keyword evidence="12" id="KW-1185">Reference proteome</keyword>
<keyword evidence="2" id="KW-1003">Cell membrane</keyword>
<evidence type="ECO:0008006" key="13">
    <source>
        <dbReference type="Google" id="ProtNLM"/>
    </source>
</evidence>
<protein>
    <recommendedName>
        <fullName evidence="13">Odorant receptor</fullName>
    </recommendedName>
</protein>
<evidence type="ECO:0000256" key="4">
    <source>
        <dbReference type="ARBA" id="ARBA00022692"/>
    </source>
</evidence>
<evidence type="ECO:0000256" key="1">
    <source>
        <dbReference type="ARBA" id="ARBA00004651"/>
    </source>
</evidence>
<dbReference type="AlphaFoldDB" id="A0A158NPR6"/>
<dbReference type="InterPro" id="IPR004117">
    <property type="entry name" value="7tm6_olfct_rcpt"/>
</dbReference>
<dbReference type="GO" id="GO:0005886">
    <property type="term" value="C:plasma membrane"/>
    <property type="evidence" value="ECO:0007669"/>
    <property type="project" value="UniProtKB-SubCell"/>
</dbReference>
<dbReference type="FunCoup" id="A0A158NPR6">
    <property type="interactions" value="35"/>
</dbReference>
<dbReference type="EMBL" id="ADTU01001613">
    <property type="status" value="NOT_ANNOTATED_CDS"/>
    <property type="molecule type" value="Genomic_DNA"/>
</dbReference>
<evidence type="ECO:0000313" key="12">
    <source>
        <dbReference type="Proteomes" id="UP000005205"/>
    </source>
</evidence>
<dbReference type="EMBL" id="ADTU01001612">
    <property type="status" value="NOT_ANNOTATED_CDS"/>
    <property type="molecule type" value="Genomic_DNA"/>
</dbReference>
<name>A0A158NPR6_ATTCE</name>
<evidence type="ECO:0000313" key="11">
    <source>
        <dbReference type="EnsemblMetazoa" id="XP_012059524.1"/>
    </source>
</evidence>
<evidence type="ECO:0000256" key="7">
    <source>
        <dbReference type="ARBA" id="ARBA00023136"/>
    </source>
</evidence>
<evidence type="ECO:0000256" key="2">
    <source>
        <dbReference type="ARBA" id="ARBA00022475"/>
    </source>
</evidence>
<keyword evidence="3" id="KW-0716">Sensory transduction</keyword>
<evidence type="ECO:0000256" key="5">
    <source>
        <dbReference type="ARBA" id="ARBA00022725"/>
    </source>
</evidence>
<dbReference type="GO" id="GO:0007165">
    <property type="term" value="P:signal transduction"/>
    <property type="evidence" value="ECO:0007669"/>
    <property type="project" value="UniProtKB-KW"/>
</dbReference>
<gene>
    <name evidence="11" type="primary">105622718</name>
</gene>
<keyword evidence="6 10" id="KW-1133">Transmembrane helix</keyword>
<dbReference type="GO" id="GO:0004984">
    <property type="term" value="F:olfactory receptor activity"/>
    <property type="evidence" value="ECO:0007669"/>
    <property type="project" value="InterPro"/>
</dbReference>
<dbReference type="OrthoDB" id="7540137at2759"/>
<feature type="transmembrane region" description="Helical" evidence="10">
    <location>
        <begin position="296"/>
        <end position="317"/>
    </location>
</feature>
<dbReference type="EnsemblMetazoa" id="XM_012204134.1">
    <property type="protein sequence ID" value="XP_012059524.1"/>
    <property type="gene ID" value="LOC105622718"/>
</dbReference>
<reference evidence="11" key="2">
    <citation type="submission" date="2016-04" db="UniProtKB">
        <authorList>
            <consortium name="EnsemblMetazoa"/>
        </authorList>
    </citation>
    <scope>IDENTIFICATION</scope>
</reference>
<dbReference type="PANTHER" id="PTHR21137">
    <property type="entry name" value="ODORANT RECEPTOR"/>
    <property type="match status" value="1"/>
</dbReference>
<proteinExistence type="predicted"/>
<dbReference type="InParanoid" id="A0A158NPR6"/>
<dbReference type="Proteomes" id="UP000005205">
    <property type="component" value="Unassembled WGS sequence"/>
</dbReference>
<reference evidence="12" key="1">
    <citation type="journal article" date="2011" name="PLoS Genet.">
        <title>The genome sequence of the leaf-cutter ant Atta cephalotes reveals insights into its obligate symbiotic lifestyle.</title>
        <authorList>
            <person name="Suen G."/>
            <person name="Teiling C."/>
            <person name="Li L."/>
            <person name="Holt C."/>
            <person name="Abouheif E."/>
            <person name="Bornberg-Bauer E."/>
            <person name="Bouffard P."/>
            <person name="Caldera E.J."/>
            <person name="Cash E."/>
            <person name="Cavanaugh A."/>
            <person name="Denas O."/>
            <person name="Elhaik E."/>
            <person name="Fave M.J."/>
            <person name="Gadau J."/>
            <person name="Gibson J.D."/>
            <person name="Graur D."/>
            <person name="Grubbs K.J."/>
            <person name="Hagen D.E."/>
            <person name="Harkins T.T."/>
            <person name="Helmkampf M."/>
            <person name="Hu H."/>
            <person name="Johnson B.R."/>
            <person name="Kim J."/>
            <person name="Marsh S.E."/>
            <person name="Moeller J.A."/>
            <person name="Munoz-Torres M.C."/>
            <person name="Murphy M.C."/>
            <person name="Naughton M.C."/>
            <person name="Nigam S."/>
            <person name="Overson R."/>
            <person name="Rajakumar R."/>
            <person name="Reese J.T."/>
            <person name="Scott J.J."/>
            <person name="Smith C.R."/>
            <person name="Tao S."/>
            <person name="Tsutsui N.D."/>
            <person name="Viljakainen L."/>
            <person name="Wissler L."/>
            <person name="Yandell M.D."/>
            <person name="Zimmer F."/>
            <person name="Taylor J."/>
            <person name="Slater S.C."/>
            <person name="Clifton S.W."/>
            <person name="Warren W.C."/>
            <person name="Elsik C.G."/>
            <person name="Smith C.D."/>
            <person name="Weinstock G.M."/>
            <person name="Gerardo N.M."/>
            <person name="Currie C.R."/>
        </authorList>
    </citation>
    <scope>NUCLEOTIDE SEQUENCE [LARGE SCALE GENOMIC DNA]</scope>
</reference>
<keyword evidence="7 10" id="KW-0472">Membrane</keyword>
<evidence type="ECO:0000256" key="6">
    <source>
        <dbReference type="ARBA" id="ARBA00022989"/>
    </source>
</evidence>
<keyword evidence="5" id="KW-0552">Olfaction</keyword>
<dbReference type="PANTHER" id="PTHR21137:SF35">
    <property type="entry name" value="ODORANT RECEPTOR 19A-RELATED"/>
    <property type="match status" value="1"/>
</dbReference>
<dbReference type="KEGG" id="acep:105622718"/>
<evidence type="ECO:0000256" key="8">
    <source>
        <dbReference type="ARBA" id="ARBA00023170"/>
    </source>
</evidence>
<keyword evidence="8" id="KW-0675">Receptor</keyword>
<keyword evidence="9" id="KW-0807">Transducer</keyword>
<dbReference type="Pfam" id="PF02949">
    <property type="entry name" value="7tm_6"/>
    <property type="match status" value="2"/>
</dbReference>
<comment type="subcellular location">
    <subcellularLocation>
        <location evidence="1">Cell membrane</location>
        <topology evidence="1">Multi-pass membrane protein</topology>
    </subcellularLocation>
</comment>